<evidence type="ECO:0000256" key="1">
    <source>
        <dbReference type="ARBA" id="ARBA00022490"/>
    </source>
</evidence>
<dbReference type="EMBL" id="LUUH01000029">
    <property type="protein sequence ID" value="OAI07177.1"/>
    <property type="molecule type" value="Genomic_DNA"/>
</dbReference>
<dbReference type="GO" id="GO:1902208">
    <property type="term" value="P:regulation of bacterial-type flagellum assembly"/>
    <property type="evidence" value="ECO:0007669"/>
    <property type="project" value="InterPro"/>
</dbReference>
<keyword evidence="4" id="KW-0862">Zinc</keyword>
<name>A0A177MMX8_METMH</name>
<protein>
    <recommendedName>
        <fullName evidence="11">Transcriptional activator FlhC</fullName>
    </recommendedName>
</protein>
<dbReference type="InterPro" id="IPR007944">
    <property type="entry name" value="FlhC"/>
</dbReference>
<keyword evidence="3" id="KW-1005">Bacterial flagellum biogenesis</keyword>
<dbReference type="GO" id="GO:0046872">
    <property type="term" value="F:metal ion binding"/>
    <property type="evidence" value="ECO:0007669"/>
    <property type="project" value="UniProtKB-KW"/>
</dbReference>
<evidence type="ECO:0000256" key="6">
    <source>
        <dbReference type="ARBA" id="ARBA00023125"/>
    </source>
</evidence>
<keyword evidence="6" id="KW-0238">DNA-binding</keyword>
<sequence>MLMKYQQQTLAIELLNLHAKVKIVHQATGIPIKLLRQTYRQLHGRSPSRGSIKFSTRGLTGSRRKYKDVTLFAVCFQAASNKPADSQIQTLISAFDAYKRSYPSEQLDFSAAWVVVQDIKDKKVQISTCPHCRFWVLLNAREEQLTERCEVCKSRI</sequence>
<gene>
    <name evidence="9" type="ORF">A1353_07425</name>
</gene>
<organism evidence="9 10">
    <name type="scientific">Methylomonas methanica</name>
    <dbReference type="NCBI Taxonomy" id="421"/>
    <lineage>
        <taxon>Bacteria</taxon>
        <taxon>Pseudomonadati</taxon>
        <taxon>Pseudomonadota</taxon>
        <taxon>Gammaproteobacteria</taxon>
        <taxon>Methylococcales</taxon>
        <taxon>Methylococcaceae</taxon>
        <taxon>Methylomonas</taxon>
    </lineage>
</organism>
<evidence type="ECO:0000256" key="8">
    <source>
        <dbReference type="ARBA" id="ARBA00023163"/>
    </source>
</evidence>
<dbReference type="Proteomes" id="UP000077763">
    <property type="component" value="Unassembled WGS sequence"/>
</dbReference>
<evidence type="ECO:0008006" key="11">
    <source>
        <dbReference type="Google" id="ProtNLM"/>
    </source>
</evidence>
<dbReference type="GO" id="GO:0045893">
    <property type="term" value="P:positive regulation of DNA-templated transcription"/>
    <property type="evidence" value="ECO:0007669"/>
    <property type="project" value="InterPro"/>
</dbReference>
<proteinExistence type="predicted"/>
<reference evidence="9 10" key="1">
    <citation type="submission" date="2016-03" db="EMBL/GenBank/DDBJ databases">
        <authorList>
            <person name="Ploux O."/>
        </authorList>
    </citation>
    <scope>NUCLEOTIDE SEQUENCE [LARGE SCALE GENOMIC DNA]</scope>
    <source>
        <strain evidence="9 10">R-45371</strain>
    </source>
</reference>
<dbReference type="GO" id="GO:0003677">
    <property type="term" value="F:DNA binding"/>
    <property type="evidence" value="ECO:0007669"/>
    <property type="project" value="UniProtKB-KW"/>
</dbReference>
<dbReference type="Pfam" id="PF05280">
    <property type="entry name" value="FlhC"/>
    <property type="match status" value="1"/>
</dbReference>
<dbReference type="AlphaFoldDB" id="A0A177MMX8"/>
<evidence type="ECO:0000256" key="4">
    <source>
        <dbReference type="ARBA" id="ARBA00022833"/>
    </source>
</evidence>
<keyword evidence="1" id="KW-0963">Cytoplasm</keyword>
<evidence type="ECO:0000313" key="10">
    <source>
        <dbReference type="Proteomes" id="UP000077763"/>
    </source>
</evidence>
<comment type="caution">
    <text evidence="9">The sequence shown here is derived from an EMBL/GenBank/DDBJ whole genome shotgun (WGS) entry which is preliminary data.</text>
</comment>
<evidence type="ECO:0000256" key="2">
    <source>
        <dbReference type="ARBA" id="ARBA00022723"/>
    </source>
</evidence>
<keyword evidence="8" id="KW-0804">Transcription</keyword>
<dbReference type="SUPFAM" id="SSF160930">
    <property type="entry name" value="FlhC-like"/>
    <property type="match status" value="1"/>
</dbReference>
<evidence type="ECO:0000256" key="3">
    <source>
        <dbReference type="ARBA" id="ARBA00022795"/>
    </source>
</evidence>
<keyword evidence="5" id="KW-0805">Transcription regulation</keyword>
<evidence type="ECO:0000256" key="7">
    <source>
        <dbReference type="ARBA" id="ARBA00023159"/>
    </source>
</evidence>
<accession>A0A177MMX8</accession>
<dbReference type="RefSeq" id="WP_064035873.1">
    <property type="nucleotide sequence ID" value="NZ_LUUH01000029.1"/>
</dbReference>
<dbReference type="GO" id="GO:0044781">
    <property type="term" value="P:bacterial-type flagellum organization"/>
    <property type="evidence" value="ECO:0007669"/>
    <property type="project" value="UniProtKB-KW"/>
</dbReference>
<evidence type="ECO:0000256" key="5">
    <source>
        <dbReference type="ARBA" id="ARBA00023015"/>
    </source>
</evidence>
<evidence type="ECO:0000313" key="9">
    <source>
        <dbReference type="EMBL" id="OAI07177.1"/>
    </source>
</evidence>
<keyword evidence="7" id="KW-0010">Activator</keyword>
<keyword evidence="2" id="KW-0479">Metal-binding</keyword>